<evidence type="ECO:0000313" key="8">
    <source>
        <dbReference type="EMBL" id="MFN2975995.1"/>
    </source>
</evidence>
<dbReference type="PANTHER" id="PTHR43702">
    <property type="entry name" value="L-FUCOSE-PROTON SYMPORTER"/>
    <property type="match status" value="1"/>
</dbReference>
<evidence type="ECO:0000256" key="5">
    <source>
        <dbReference type="ARBA" id="ARBA00023136"/>
    </source>
</evidence>
<evidence type="ECO:0000256" key="1">
    <source>
        <dbReference type="ARBA" id="ARBA00004429"/>
    </source>
</evidence>
<evidence type="ECO:0000313" key="9">
    <source>
        <dbReference type="Proteomes" id="UP001634747"/>
    </source>
</evidence>
<dbReference type="CDD" id="cd17394">
    <property type="entry name" value="MFS_FucP_like"/>
    <property type="match status" value="1"/>
</dbReference>
<feature type="transmembrane region" description="Helical" evidence="6">
    <location>
        <begin position="66"/>
        <end position="83"/>
    </location>
</feature>
<comment type="subcellular location">
    <subcellularLocation>
        <location evidence="1">Cell inner membrane</location>
        <topology evidence="1">Multi-pass membrane protein</topology>
    </subcellularLocation>
</comment>
<keyword evidence="4 6" id="KW-1133">Transmembrane helix</keyword>
<feature type="transmembrane region" description="Helical" evidence="6">
    <location>
        <begin position="320"/>
        <end position="338"/>
    </location>
</feature>
<evidence type="ECO:0000259" key="7">
    <source>
        <dbReference type="PROSITE" id="PS50850"/>
    </source>
</evidence>
<keyword evidence="5 6" id="KW-0472">Membrane</keyword>
<evidence type="ECO:0000256" key="2">
    <source>
        <dbReference type="ARBA" id="ARBA00022475"/>
    </source>
</evidence>
<organism evidence="8 9">
    <name type="scientific">Terriglobus aquaticus</name>
    <dbReference type="NCBI Taxonomy" id="940139"/>
    <lineage>
        <taxon>Bacteria</taxon>
        <taxon>Pseudomonadati</taxon>
        <taxon>Acidobacteriota</taxon>
        <taxon>Terriglobia</taxon>
        <taxon>Terriglobales</taxon>
        <taxon>Acidobacteriaceae</taxon>
        <taxon>Terriglobus</taxon>
    </lineage>
</organism>
<keyword evidence="9" id="KW-1185">Reference proteome</keyword>
<dbReference type="EMBL" id="JBJYXY010000001">
    <property type="protein sequence ID" value="MFN2975995.1"/>
    <property type="molecule type" value="Genomic_DNA"/>
</dbReference>
<gene>
    <name evidence="8" type="primary">fucP</name>
    <name evidence="8" type="ORF">ACK2TP_09490</name>
</gene>
<feature type="transmembrane region" description="Helical" evidence="6">
    <location>
        <begin position="378"/>
        <end position="397"/>
    </location>
</feature>
<dbReference type="PROSITE" id="PS50850">
    <property type="entry name" value="MFS"/>
    <property type="match status" value="1"/>
</dbReference>
<evidence type="ECO:0000256" key="4">
    <source>
        <dbReference type="ARBA" id="ARBA00022989"/>
    </source>
</evidence>
<reference evidence="8 9" key="1">
    <citation type="submission" date="2024-12" db="EMBL/GenBank/DDBJ databases">
        <authorList>
            <person name="Lee Y."/>
        </authorList>
    </citation>
    <scope>NUCLEOTIDE SEQUENCE [LARGE SCALE GENOMIC DNA]</scope>
    <source>
        <strain evidence="8 9">03SUJ4</strain>
    </source>
</reference>
<dbReference type="InterPro" id="IPR020846">
    <property type="entry name" value="MFS_dom"/>
</dbReference>
<feature type="transmembrane region" description="Helical" evidence="6">
    <location>
        <begin position="152"/>
        <end position="175"/>
    </location>
</feature>
<feature type="transmembrane region" description="Helical" evidence="6">
    <location>
        <begin position="254"/>
        <end position="278"/>
    </location>
</feature>
<feature type="transmembrane region" description="Helical" evidence="6">
    <location>
        <begin position="403"/>
        <end position="422"/>
    </location>
</feature>
<dbReference type="InterPro" id="IPR011701">
    <property type="entry name" value="MFS"/>
</dbReference>
<evidence type="ECO:0000256" key="3">
    <source>
        <dbReference type="ARBA" id="ARBA00022692"/>
    </source>
</evidence>
<evidence type="ECO:0000256" key="6">
    <source>
        <dbReference type="SAM" id="Phobius"/>
    </source>
</evidence>
<dbReference type="NCBIfam" id="TIGR00885">
    <property type="entry name" value="fucP"/>
    <property type="match status" value="1"/>
</dbReference>
<feature type="transmembrane region" description="Helical" evidence="6">
    <location>
        <begin position="12"/>
        <end position="37"/>
    </location>
</feature>
<dbReference type="InterPro" id="IPR005275">
    <property type="entry name" value="Lfuc_symporter_FucP"/>
</dbReference>
<protein>
    <submittedName>
        <fullName evidence="8">L-fucose:H+ symporter permease</fullName>
    </submittedName>
</protein>
<accession>A0ABW9KJN4</accession>
<dbReference type="PANTHER" id="PTHR43702:SF11">
    <property type="entry name" value="L-FUCOSE-PROTON SYMPORTER"/>
    <property type="match status" value="1"/>
</dbReference>
<keyword evidence="3 6" id="KW-0812">Transmembrane</keyword>
<dbReference type="RefSeq" id="WP_263412502.1">
    <property type="nucleotide sequence ID" value="NZ_BAABBH010000001.1"/>
</dbReference>
<dbReference type="Gene3D" id="1.20.1250.20">
    <property type="entry name" value="MFS general substrate transporter like domains"/>
    <property type="match status" value="2"/>
</dbReference>
<comment type="caution">
    <text evidence="8">The sequence shown here is derived from an EMBL/GenBank/DDBJ whole genome shotgun (WGS) entry which is preliminary data.</text>
</comment>
<dbReference type="Pfam" id="PF07690">
    <property type="entry name" value="MFS_1"/>
    <property type="match status" value="1"/>
</dbReference>
<feature type="domain" description="Major facilitator superfamily (MFS) profile" evidence="7">
    <location>
        <begin position="24"/>
        <end position="430"/>
    </location>
</feature>
<feature type="transmembrane region" description="Helical" evidence="6">
    <location>
        <begin position="90"/>
        <end position="108"/>
    </location>
</feature>
<dbReference type="InterPro" id="IPR036259">
    <property type="entry name" value="MFS_trans_sf"/>
</dbReference>
<dbReference type="Proteomes" id="UP001634747">
    <property type="component" value="Unassembled WGS sequence"/>
</dbReference>
<feature type="transmembrane region" description="Helical" evidence="6">
    <location>
        <begin position="344"/>
        <end position="366"/>
    </location>
</feature>
<dbReference type="SUPFAM" id="SSF103473">
    <property type="entry name" value="MFS general substrate transporter"/>
    <property type="match status" value="1"/>
</dbReference>
<feature type="transmembrane region" description="Helical" evidence="6">
    <location>
        <begin position="206"/>
        <end position="225"/>
    </location>
</feature>
<name>A0ABW9KJN4_9BACT</name>
<feature type="transmembrane region" description="Helical" evidence="6">
    <location>
        <begin position="114"/>
        <end position="131"/>
    </location>
</feature>
<proteinExistence type="predicted"/>
<keyword evidence="2" id="KW-1003">Cell membrane</keyword>
<feature type="transmembrane region" description="Helical" evidence="6">
    <location>
        <begin position="290"/>
        <end position="308"/>
    </location>
</feature>
<sequence>MIASTSTRPQRAGAVLLPQGTAGIFSLVAGLFFLWGIPNNLNDVLIRQFMKSFAITRFEAGLVQSAFYLGYFLLALPAGLLMAKKGYKAGFLTGLLLFSTGCFLFWPAAHSGHYLAFLIALFVVASGLAFLETAANPFVAQLGPTDSSEARLNLAQAFNPIGSIAGVLLGVRFIFSGVELTPAQVSSMRAAGTYTNYLHAETFRVVVPYLVLGGLALLWAVMIALTRFPAFIHQREHVAEVETDWKALFRKKHFVFALFAQFMYVAAQVGTWSFFIQYAQQYGHTDERTAGFFLTGTLAAFGAGRFLSSLLMRRVRADRVMVWYAAMNIVLLAVGITMPGWAGLIAVLLTSFFMSIMFPTIFALGLKDLGGNTNLGGSFLVMTIIGGAVGTPLMGRLGEHSTALSYLIPLLGYVVVAAYALYMRRYTSTRLQVSNFDI</sequence>
<dbReference type="InterPro" id="IPR050375">
    <property type="entry name" value="MFS_TsgA-like"/>
</dbReference>